<keyword evidence="1" id="KW-1133">Transmembrane helix</keyword>
<sequence>MHVCRIVDIGCVRFVSARGMPKLRCVYNGWRIFIMMIICFCLSLDTEHGGIVFVFLFQKFGIFFS</sequence>
<name>A0AAD5L3X8_9CRUS</name>
<protein>
    <submittedName>
        <fullName evidence="2">Uncharacterized protein</fullName>
    </submittedName>
</protein>
<evidence type="ECO:0000313" key="2">
    <source>
        <dbReference type="EMBL" id="KAI9555263.1"/>
    </source>
</evidence>
<keyword evidence="1" id="KW-0812">Transmembrane</keyword>
<evidence type="ECO:0000313" key="3">
    <source>
        <dbReference type="Proteomes" id="UP000820818"/>
    </source>
</evidence>
<evidence type="ECO:0000256" key="1">
    <source>
        <dbReference type="SAM" id="Phobius"/>
    </source>
</evidence>
<comment type="caution">
    <text evidence="2">The sequence shown here is derived from an EMBL/GenBank/DDBJ whole genome shotgun (WGS) entry which is preliminary data.</text>
</comment>
<accession>A0AAD5L3X8</accession>
<reference evidence="2 3" key="1">
    <citation type="submission" date="2022-05" db="EMBL/GenBank/DDBJ databases">
        <title>A multi-omics perspective on studying reproductive biology in Daphnia sinensis.</title>
        <authorList>
            <person name="Jia J."/>
        </authorList>
    </citation>
    <scope>NUCLEOTIDE SEQUENCE [LARGE SCALE GENOMIC DNA]</scope>
    <source>
        <strain evidence="2 3">WSL</strain>
    </source>
</reference>
<gene>
    <name evidence="2" type="ORF">GHT06_017778</name>
</gene>
<keyword evidence="1" id="KW-0472">Membrane</keyword>
<dbReference type="AlphaFoldDB" id="A0AAD5L3X8"/>
<keyword evidence="3" id="KW-1185">Reference proteome</keyword>
<feature type="transmembrane region" description="Helical" evidence="1">
    <location>
        <begin position="30"/>
        <end position="57"/>
    </location>
</feature>
<proteinExistence type="predicted"/>
<organism evidence="2 3">
    <name type="scientific">Daphnia sinensis</name>
    <dbReference type="NCBI Taxonomy" id="1820382"/>
    <lineage>
        <taxon>Eukaryota</taxon>
        <taxon>Metazoa</taxon>
        <taxon>Ecdysozoa</taxon>
        <taxon>Arthropoda</taxon>
        <taxon>Crustacea</taxon>
        <taxon>Branchiopoda</taxon>
        <taxon>Diplostraca</taxon>
        <taxon>Cladocera</taxon>
        <taxon>Anomopoda</taxon>
        <taxon>Daphniidae</taxon>
        <taxon>Daphnia</taxon>
        <taxon>Daphnia similis group</taxon>
    </lineage>
</organism>
<dbReference type="Proteomes" id="UP000820818">
    <property type="component" value="Linkage Group LG7"/>
</dbReference>
<dbReference type="EMBL" id="WJBH02000007">
    <property type="protein sequence ID" value="KAI9555263.1"/>
    <property type="molecule type" value="Genomic_DNA"/>
</dbReference>